<evidence type="ECO:0000256" key="5">
    <source>
        <dbReference type="SAM" id="SignalP"/>
    </source>
</evidence>
<dbReference type="AlphaFoldDB" id="A0A2U1JTG1"/>
<evidence type="ECO:0000259" key="6">
    <source>
        <dbReference type="Pfam" id="PF13675"/>
    </source>
</evidence>
<evidence type="ECO:0000313" key="7">
    <source>
        <dbReference type="EMBL" id="PWA08461.1"/>
    </source>
</evidence>
<dbReference type="InterPro" id="IPR029095">
    <property type="entry name" value="NarX-like_N"/>
</dbReference>
<evidence type="ECO:0000256" key="4">
    <source>
        <dbReference type="ARBA" id="ARBA00023136"/>
    </source>
</evidence>
<gene>
    <name evidence="7" type="ORF">DB891_11570</name>
</gene>
<comment type="caution">
    <text evidence="7">The sequence shown here is derived from an EMBL/GenBank/DDBJ whole genome shotgun (WGS) entry which is preliminary data.</text>
</comment>
<evidence type="ECO:0000256" key="3">
    <source>
        <dbReference type="ARBA" id="ARBA00022989"/>
    </source>
</evidence>
<protein>
    <recommendedName>
        <fullName evidence="6">NarX-like N-terminal domain-containing protein</fullName>
    </recommendedName>
</protein>
<evidence type="ECO:0000313" key="8">
    <source>
        <dbReference type="Proteomes" id="UP000245618"/>
    </source>
</evidence>
<dbReference type="OrthoDB" id="952521at2"/>
<accession>A0A2U1JTG1</accession>
<proteinExistence type="predicted"/>
<evidence type="ECO:0000256" key="1">
    <source>
        <dbReference type="ARBA" id="ARBA00004141"/>
    </source>
</evidence>
<keyword evidence="2" id="KW-0812">Transmembrane</keyword>
<keyword evidence="5" id="KW-0732">Signal</keyword>
<organism evidence="7 8">
    <name type="scientific">Flavobacterium laiguense</name>
    <dbReference type="NCBI Taxonomy" id="2169409"/>
    <lineage>
        <taxon>Bacteria</taxon>
        <taxon>Pseudomonadati</taxon>
        <taxon>Bacteroidota</taxon>
        <taxon>Flavobacteriia</taxon>
        <taxon>Flavobacteriales</taxon>
        <taxon>Flavobacteriaceae</taxon>
        <taxon>Flavobacterium</taxon>
    </lineage>
</organism>
<keyword evidence="3" id="KW-1133">Transmembrane helix</keyword>
<keyword evidence="8" id="KW-1185">Reference proteome</keyword>
<evidence type="ECO:0000256" key="2">
    <source>
        <dbReference type="ARBA" id="ARBA00022692"/>
    </source>
</evidence>
<dbReference type="Gene3D" id="1.20.120.960">
    <property type="entry name" value="Histidine kinase NarX, sensor domain"/>
    <property type="match status" value="1"/>
</dbReference>
<feature type="chain" id="PRO_5015452840" description="NarX-like N-terminal domain-containing protein" evidence="5">
    <location>
        <begin position="21"/>
        <end position="256"/>
    </location>
</feature>
<keyword evidence="4" id="KW-0472">Membrane</keyword>
<dbReference type="EMBL" id="QCZH01000013">
    <property type="protein sequence ID" value="PWA08461.1"/>
    <property type="molecule type" value="Genomic_DNA"/>
</dbReference>
<comment type="subcellular location">
    <subcellularLocation>
        <location evidence="1">Membrane</location>
        <topology evidence="1">Multi-pass membrane protein</topology>
    </subcellularLocation>
</comment>
<feature type="domain" description="NarX-like N-terminal" evidence="6">
    <location>
        <begin position="24"/>
        <end position="103"/>
    </location>
</feature>
<dbReference type="InterPro" id="IPR042295">
    <property type="entry name" value="NarX-like_N_sf"/>
</dbReference>
<feature type="signal peptide" evidence="5">
    <location>
        <begin position="1"/>
        <end position="20"/>
    </location>
</feature>
<name>A0A2U1JTG1_9FLAO</name>
<dbReference type="Pfam" id="PF13675">
    <property type="entry name" value="PilJ"/>
    <property type="match status" value="1"/>
</dbReference>
<dbReference type="RefSeq" id="WP_116763703.1">
    <property type="nucleotide sequence ID" value="NZ_QCZH01000013.1"/>
</dbReference>
<dbReference type="GO" id="GO:0016020">
    <property type="term" value="C:membrane"/>
    <property type="evidence" value="ECO:0007669"/>
    <property type="project" value="UniProtKB-SubCell"/>
</dbReference>
<dbReference type="Proteomes" id="UP000245618">
    <property type="component" value="Unassembled WGS sequence"/>
</dbReference>
<sequence>MKVRISVLVFTLFFSITANCQNISLGSAINQAGRQRMLTQRMAKDYMMIGAGVKIENTTKEIDESISIFEEQYNTLIGYAPNKEVKDALKMVNTIWVKFRIDVANVPDVNNASQIIMDATMLMNACDNVVEKIQEYGNVKNTKLTNVSGKQRMLSQRLGMFYAAYYWKVPYHDLIKIFDATVIDYEENLKFLIDESENYPEITETLTKIKSTWSFSKTGFDLKSNKLMPSVIYVTTNTMTNDFNKTTSQYEKLIGK</sequence>
<reference evidence="7 8" key="1">
    <citation type="submission" date="2018-04" db="EMBL/GenBank/DDBJ databases">
        <title>Flavobacterium sp. nov., isolated from glacier ice.</title>
        <authorList>
            <person name="Liu Q."/>
            <person name="Xin Y.-H."/>
        </authorList>
    </citation>
    <scope>NUCLEOTIDE SEQUENCE [LARGE SCALE GENOMIC DNA]</scope>
    <source>
        <strain evidence="7 8">LB2P30</strain>
    </source>
</reference>